<dbReference type="Proteomes" id="UP000317429">
    <property type="component" value="Chromosome"/>
</dbReference>
<dbReference type="InterPro" id="IPR018764">
    <property type="entry name" value="RskA_C"/>
</dbReference>
<organism evidence="3 4">
    <name type="scientific">Pirellulimonas nuda</name>
    <dbReference type="NCBI Taxonomy" id="2528009"/>
    <lineage>
        <taxon>Bacteria</taxon>
        <taxon>Pseudomonadati</taxon>
        <taxon>Planctomycetota</taxon>
        <taxon>Planctomycetia</taxon>
        <taxon>Pirellulales</taxon>
        <taxon>Lacipirellulaceae</taxon>
        <taxon>Pirellulimonas</taxon>
    </lineage>
</organism>
<proteinExistence type="predicted"/>
<gene>
    <name evidence="3" type="ORF">Pla175_41960</name>
</gene>
<accession>A0A518DH33</accession>
<protein>
    <submittedName>
        <fullName evidence="3">Anti-sigma-K factor rskA</fullName>
    </submittedName>
</protein>
<feature type="domain" description="Anti-sigma K factor RskA C-terminal" evidence="2">
    <location>
        <begin position="103"/>
        <end position="239"/>
    </location>
</feature>
<dbReference type="KEGG" id="pnd:Pla175_41960"/>
<reference evidence="3 4" key="1">
    <citation type="submission" date="2019-02" db="EMBL/GenBank/DDBJ databases">
        <title>Deep-cultivation of Planctomycetes and their phenomic and genomic characterization uncovers novel biology.</title>
        <authorList>
            <person name="Wiegand S."/>
            <person name="Jogler M."/>
            <person name="Boedeker C."/>
            <person name="Pinto D."/>
            <person name="Vollmers J."/>
            <person name="Rivas-Marin E."/>
            <person name="Kohn T."/>
            <person name="Peeters S.H."/>
            <person name="Heuer A."/>
            <person name="Rast P."/>
            <person name="Oberbeckmann S."/>
            <person name="Bunk B."/>
            <person name="Jeske O."/>
            <person name="Meyerdierks A."/>
            <person name="Storesund J.E."/>
            <person name="Kallscheuer N."/>
            <person name="Luecker S."/>
            <person name="Lage O.M."/>
            <person name="Pohl T."/>
            <person name="Merkel B.J."/>
            <person name="Hornburger P."/>
            <person name="Mueller R.-W."/>
            <person name="Bruemmer F."/>
            <person name="Labrenz M."/>
            <person name="Spormann A.M."/>
            <person name="Op den Camp H."/>
            <person name="Overmann J."/>
            <person name="Amann R."/>
            <person name="Jetten M.S.M."/>
            <person name="Mascher T."/>
            <person name="Medema M.H."/>
            <person name="Devos D.P."/>
            <person name="Kaster A.-K."/>
            <person name="Ovreas L."/>
            <person name="Rohde M."/>
            <person name="Galperin M.Y."/>
            <person name="Jogler C."/>
        </authorList>
    </citation>
    <scope>NUCLEOTIDE SEQUENCE [LARGE SCALE GENOMIC DNA]</scope>
    <source>
        <strain evidence="3 4">Pla175</strain>
    </source>
</reference>
<evidence type="ECO:0000313" key="4">
    <source>
        <dbReference type="Proteomes" id="UP000317429"/>
    </source>
</evidence>
<name>A0A518DH33_9BACT</name>
<dbReference type="RefSeq" id="WP_145289967.1">
    <property type="nucleotide sequence ID" value="NZ_CP036291.1"/>
</dbReference>
<dbReference type="AlphaFoldDB" id="A0A518DH33"/>
<evidence type="ECO:0000313" key="3">
    <source>
        <dbReference type="EMBL" id="QDU90783.1"/>
    </source>
</evidence>
<keyword evidence="1" id="KW-0812">Transmembrane</keyword>
<evidence type="ECO:0000259" key="2">
    <source>
        <dbReference type="Pfam" id="PF10099"/>
    </source>
</evidence>
<keyword evidence="1" id="KW-1133">Transmembrane helix</keyword>
<dbReference type="OrthoDB" id="5624446at2"/>
<keyword evidence="1" id="KW-0472">Membrane</keyword>
<evidence type="ECO:0000256" key="1">
    <source>
        <dbReference type="SAM" id="Phobius"/>
    </source>
</evidence>
<sequence length="257" mass="26713">MNPPFNPGREGFDERRAEHAVFGAEGAPQAVGHAADPPVCGEELIAASVYLAGSAPPGGLPPGLRERLVADVYASDSVSAPAGAGMAAPADVNQRWLGGVLALAASIALVAGILWPKSTATPTPLEARQSFLKSYPTLTPIAWTATDDPAAQGAEGDVVWSDAQQQGYMTFAGLPANDPSKTQYQLWVFDAQRDERYPVDGGVFDIPQGEESVVVPIAVKLPVNRATMFAVTIEPAGGVVVSDRSRLPLLAKTAADG</sequence>
<dbReference type="EMBL" id="CP036291">
    <property type="protein sequence ID" value="QDU90783.1"/>
    <property type="molecule type" value="Genomic_DNA"/>
</dbReference>
<feature type="transmembrane region" description="Helical" evidence="1">
    <location>
        <begin position="96"/>
        <end position="115"/>
    </location>
</feature>
<dbReference type="GO" id="GO:0005886">
    <property type="term" value="C:plasma membrane"/>
    <property type="evidence" value="ECO:0007669"/>
    <property type="project" value="InterPro"/>
</dbReference>
<dbReference type="Pfam" id="PF10099">
    <property type="entry name" value="RskA_C"/>
    <property type="match status" value="1"/>
</dbReference>
<keyword evidence="4" id="KW-1185">Reference proteome</keyword>